<dbReference type="Proteomes" id="UP000231962">
    <property type="component" value="Unassembled WGS sequence"/>
</dbReference>
<gene>
    <name evidence="5" type="ORF">CH360_17885</name>
    <name evidence="6" type="ORF">CH373_17940</name>
</gene>
<feature type="repeat" description="ANK" evidence="3">
    <location>
        <begin position="192"/>
        <end position="219"/>
    </location>
</feature>
<evidence type="ECO:0000256" key="3">
    <source>
        <dbReference type="PROSITE-ProRule" id="PRU00023"/>
    </source>
</evidence>
<evidence type="ECO:0000313" key="5">
    <source>
        <dbReference type="EMBL" id="PJZ68129.1"/>
    </source>
</evidence>
<reference evidence="7 8" key="1">
    <citation type="submission" date="2017-07" db="EMBL/GenBank/DDBJ databases">
        <title>Leptospira spp. isolated from tropical soils.</title>
        <authorList>
            <person name="Thibeaux R."/>
            <person name="Iraola G."/>
            <person name="Ferres I."/>
            <person name="Bierque E."/>
            <person name="Girault D."/>
            <person name="Soupe-Gilbert M.-E."/>
            <person name="Picardeau M."/>
            <person name="Goarant C."/>
        </authorList>
    </citation>
    <scope>NUCLEOTIDE SEQUENCE [LARGE SCALE GENOMIC DNA]</scope>
    <source>
        <strain evidence="6 8">FH1-B-B1</strain>
        <strain evidence="5 7">FH1-B-C1</strain>
    </source>
</reference>
<dbReference type="RefSeq" id="WP_100715469.1">
    <property type="nucleotide sequence ID" value="NZ_NPDY01000033.1"/>
</dbReference>
<evidence type="ECO:0000256" key="4">
    <source>
        <dbReference type="SAM" id="SignalP"/>
    </source>
</evidence>
<accession>A0A2M9ZI54</accession>
<keyword evidence="2 3" id="KW-0040">ANK repeat</keyword>
<dbReference type="AlphaFoldDB" id="A0A2M9ZI54"/>
<feature type="repeat" description="ANK" evidence="3">
    <location>
        <begin position="119"/>
        <end position="151"/>
    </location>
</feature>
<proteinExistence type="predicted"/>
<evidence type="ECO:0000256" key="2">
    <source>
        <dbReference type="ARBA" id="ARBA00023043"/>
    </source>
</evidence>
<dbReference type="OrthoDB" id="671583at2"/>
<dbReference type="InterPro" id="IPR002110">
    <property type="entry name" value="Ankyrin_rpt"/>
</dbReference>
<feature type="repeat" description="ANK" evidence="3">
    <location>
        <begin position="159"/>
        <end position="191"/>
    </location>
</feature>
<dbReference type="Gene3D" id="1.25.40.20">
    <property type="entry name" value="Ankyrin repeat-containing domain"/>
    <property type="match status" value="1"/>
</dbReference>
<protein>
    <submittedName>
        <fullName evidence="6">Uncharacterized protein</fullName>
    </submittedName>
</protein>
<feature type="chain" id="PRO_5014611888" evidence="4">
    <location>
        <begin position="22"/>
        <end position="219"/>
    </location>
</feature>
<dbReference type="EMBL" id="NPDY01000033">
    <property type="protein sequence ID" value="PJZ68129.1"/>
    <property type="molecule type" value="Genomic_DNA"/>
</dbReference>
<comment type="caution">
    <text evidence="6">The sequence shown here is derived from an EMBL/GenBank/DDBJ whole genome shotgun (WGS) entry which is preliminary data.</text>
</comment>
<keyword evidence="1" id="KW-0677">Repeat</keyword>
<feature type="signal peptide" evidence="4">
    <location>
        <begin position="1"/>
        <end position="21"/>
    </location>
</feature>
<dbReference type="PANTHER" id="PTHR24171">
    <property type="entry name" value="ANKYRIN REPEAT DOMAIN-CONTAINING PROTEIN 39-RELATED"/>
    <property type="match status" value="1"/>
</dbReference>
<keyword evidence="7" id="KW-1185">Reference proteome</keyword>
<dbReference type="Proteomes" id="UP000231990">
    <property type="component" value="Unassembled WGS sequence"/>
</dbReference>
<dbReference type="PROSITE" id="PS50088">
    <property type="entry name" value="ANK_REPEAT"/>
    <property type="match status" value="4"/>
</dbReference>
<dbReference type="Pfam" id="PF12796">
    <property type="entry name" value="Ank_2"/>
    <property type="match status" value="2"/>
</dbReference>
<dbReference type="InterPro" id="IPR036770">
    <property type="entry name" value="Ankyrin_rpt-contain_sf"/>
</dbReference>
<dbReference type="SUPFAM" id="SSF48403">
    <property type="entry name" value="Ankyrin repeat"/>
    <property type="match status" value="1"/>
</dbReference>
<keyword evidence="4" id="KW-0732">Signal</keyword>
<dbReference type="PROSITE" id="PS50297">
    <property type="entry name" value="ANK_REP_REGION"/>
    <property type="match status" value="4"/>
</dbReference>
<dbReference type="PRINTS" id="PR01415">
    <property type="entry name" value="ANKYRIN"/>
</dbReference>
<evidence type="ECO:0000256" key="1">
    <source>
        <dbReference type="ARBA" id="ARBA00022737"/>
    </source>
</evidence>
<evidence type="ECO:0000313" key="8">
    <source>
        <dbReference type="Proteomes" id="UP000231990"/>
    </source>
</evidence>
<organism evidence="6 8">
    <name type="scientific">Leptospira perolatii</name>
    <dbReference type="NCBI Taxonomy" id="2023191"/>
    <lineage>
        <taxon>Bacteria</taxon>
        <taxon>Pseudomonadati</taxon>
        <taxon>Spirochaetota</taxon>
        <taxon>Spirochaetia</taxon>
        <taxon>Leptospirales</taxon>
        <taxon>Leptospiraceae</taxon>
        <taxon>Leptospira</taxon>
    </lineage>
</organism>
<evidence type="ECO:0000313" key="6">
    <source>
        <dbReference type="EMBL" id="PJZ71750.1"/>
    </source>
</evidence>
<name>A0A2M9ZI54_9LEPT</name>
<feature type="repeat" description="ANK" evidence="3">
    <location>
        <begin position="85"/>
        <end position="117"/>
    </location>
</feature>
<dbReference type="PANTHER" id="PTHR24171:SF9">
    <property type="entry name" value="ANKYRIN REPEAT DOMAIN-CONTAINING PROTEIN 39"/>
    <property type="match status" value="1"/>
</dbReference>
<sequence length="219" mass="23798">MCRTVRILFLITSLFSILLCASDSEIKHEVKKSNGQNGQDKDLLSKKEMFHLVKIHNIPQLKKLVDAGASVNLQDNHGEISKPNEGETLLMVAVTSKNVPVVKFLIENGASVSASSTKNEKTALHIAAESGNIEMGKLLLDNKAWYKSKSSLVNSRMKDGTTPLLLAIKKGKSEFVHFLIEEGVDVNEKTSDGKSPLHIAKAAHQAKIVKLLTSAGGTE</sequence>
<dbReference type="EMBL" id="NPDZ01000021">
    <property type="protein sequence ID" value="PJZ71750.1"/>
    <property type="molecule type" value="Genomic_DNA"/>
</dbReference>
<dbReference type="SMART" id="SM00248">
    <property type="entry name" value="ANK"/>
    <property type="match status" value="4"/>
</dbReference>
<evidence type="ECO:0000313" key="7">
    <source>
        <dbReference type="Proteomes" id="UP000231962"/>
    </source>
</evidence>